<keyword evidence="2" id="KW-0732">Signal</keyword>
<evidence type="ECO:0000313" key="4">
    <source>
        <dbReference type="Proteomes" id="UP000199233"/>
    </source>
</evidence>
<dbReference type="PROSITE" id="PS51257">
    <property type="entry name" value="PROKAR_LIPOPROTEIN"/>
    <property type="match status" value="1"/>
</dbReference>
<feature type="compositionally biased region" description="Gly residues" evidence="1">
    <location>
        <begin position="130"/>
        <end position="150"/>
    </location>
</feature>
<proteinExistence type="predicted"/>
<dbReference type="RefSeq" id="WP_143068840.1">
    <property type="nucleotide sequence ID" value="NZ_FOFS01000003.1"/>
</dbReference>
<accession>A0A1H9CJI7</accession>
<dbReference type="STRING" id="489703.SAMN04488038_10360"/>
<evidence type="ECO:0000256" key="1">
    <source>
        <dbReference type="SAM" id="MobiDB-lite"/>
    </source>
</evidence>
<evidence type="ECO:0008006" key="5">
    <source>
        <dbReference type="Google" id="ProtNLM"/>
    </source>
</evidence>
<evidence type="ECO:0000256" key="2">
    <source>
        <dbReference type="SAM" id="SignalP"/>
    </source>
</evidence>
<keyword evidence="4" id="KW-1185">Reference proteome</keyword>
<dbReference type="Proteomes" id="UP000199233">
    <property type="component" value="Unassembled WGS sequence"/>
</dbReference>
<dbReference type="EMBL" id="FOFS01000003">
    <property type="protein sequence ID" value="SEQ00768.1"/>
    <property type="molecule type" value="Genomic_DNA"/>
</dbReference>
<reference evidence="3 4" key="1">
    <citation type="submission" date="2016-10" db="EMBL/GenBank/DDBJ databases">
        <authorList>
            <person name="de Groot N.N."/>
        </authorList>
    </citation>
    <scope>NUCLEOTIDE SEQUENCE [LARGE SCALE GENOMIC DNA]</scope>
    <source>
        <strain evidence="3 4">DSM 25927</strain>
    </source>
</reference>
<organism evidence="3 4">
    <name type="scientific">Solimonas aquatica</name>
    <dbReference type="NCBI Taxonomy" id="489703"/>
    <lineage>
        <taxon>Bacteria</taxon>
        <taxon>Pseudomonadati</taxon>
        <taxon>Pseudomonadota</taxon>
        <taxon>Gammaproteobacteria</taxon>
        <taxon>Nevskiales</taxon>
        <taxon>Nevskiaceae</taxon>
        <taxon>Solimonas</taxon>
    </lineage>
</organism>
<dbReference type="AlphaFoldDB" id="A0A1H9CJI7"/>
<gene>
    <name evidence="3" type="ORF">SAMN04488038_10360</name>
</gene>
<evidence type="ECO:0000313" key="3">
    <source>
        <dbReference type="EMBL" id="SEQ00768.1"/>
    </source>
</evidence>
<protein>
    <recommendedName>
        <fullName evidence="5">Lipoprotein</fullName>
    </recommendedName>
</protein>
<feature type="region of interest" description="Disordered" evidence="1">
    <location>
        <begin position="130"/>
        <end position="170"/>
    </location>
</feature>
<feature type="signal peptide" evidence="2">
    <location>
        <begin position="1"/>
        <end position="27"/>
    </location>
</feature>
<name>A0A1H9CJI7_9GAMM</name>
<feature type="chain" id="PRO_5011486220" description="Lipoprotein" evidence="2">
    <location>
        <begin position="28"/>
        <end position="170"/>
    </location>
</feature>
<sequence length="170" mass="17597">MNKHLRYTRLPLLTATLAATLSLGACVAYPVAPVRPGVDQGIVSGGFGAPAPTYSYAPAPSYTYTPPATVYYDQYYSAPYYAPSYGPAYGYYGPSVSGSFYYYNGGHDRGRYYPPPGGYDGGYHGGHGGGHGGYPGGSGGGGHSGGGGGNRESPLAPAFRGLFNKPGRNQ</sequence>